<organism evidence="1 2">
    <name type="scientific">Labilibaculum filiforme</name>
    <dbReference type="NCBI Taxonomy" id="1940526"/>
    <lineage>
        <taxon>Bacteria</taxon>
        <taxon>Pseudomonadati</taxon>
        <taxon>Bacteroidota</taxon>
        <taxon>Bacteroidia</taxon>
        <taxon>Marinilabiliales</taxon>
        <taxon>Marinifilaceae</taxon>
        <taxon>Labilibaculum</taxon>
    </lineage>
</organism>
<comment type="caution">
    <text evidence="1">The sequence shown here is derived from an EMBL/GenBank/DDBJ whole genome shotgun (WGS) entry which is preliminary data.</text>
</comment>
<dbReference type="Proteomes" id="UP000233535">
    <property type="component" value="Unassembled WGS sequence"/>
</dbReference>
<dbReference type="PROSITE" id="PS51257">
    <property type="entry name" value="PROKAR_LIPOPROTEIN"/>
    <property type="match status" value="1"/>
</dbReference>
<protein>
    <recommendedName>
        <fullName evidence="3">Lipoprotein</fullName>
    </recommendedName>
</protein>
<keyword evidence="2" id="KW-1185">Reference proteome</keyword>
<accession>A0A2N3HVB1</accession>
<proteinExistence type="predicted"/>
<dbReference type="EMBL" id="MVDD01000010">
    <property type="protein sequence ID" value="PKQ61977.1"/>
    <property type="molecule type" value="Genomic_DNA"/>
</dbReference>
<evidence type="ECO:0000313" key="2">
    <source>
        <dbReference type="Proteomes" id="UP000233535"/>
    </source>
</evidence>
<sequence length="161" mass="19041">MIKYLIITFFAITMLLSCKTTSVILIEGDLYFQMVDFFNFNNAPDSILTKIENQMTNIDLDTIAENDRKVYELIKYAIDQDVLRLPYIRLQTSENEKIMLYMDEDIYERFDSLKCFDLKKEGKKIHISALTNDISYKDIKAYKLIKLKVFEKIDGQTECRK</sequence>
<dbReference type="AlphaFoldDB" id="A0A2N3HVB1"/>
<reference evidence="1 2" key="1">
    <citation type="journal article" date="2017" name="Front. Microbiol.">
        <title>Labilibaculum manganireducens gen. nov., sp. nov. and Labilibaculum filiforme sp. nov., Novel Bacteroidetes Isolated from Subsurface Sediments of the Baltic Sea.</title>
        <authorList>
            <person name="Vandieken V."/>
            <person name="Marshall I.P."/>
            <person name="Niemann H."/>
            <person name="Engelen B."/>
            <person name="Cypionka H."/>
        </authorList>
    </citation>
    <scope>NUCLEOTIDE SEQUENCE [LARGE SCALE GENOMIC DNA]</scope>
    <source>
        <strain evidence="1 2">59.16B</strain>
    </source>
</reference>
<gene>
    <name evidence="1" type="ORF">BZG02_13635</name>
</gene>
<name>A0A2N3HVB1_9BACT</name>
<evidence type="ECO:0008006" key="3">
    <source>
        <dbReference type="Google" id="ProtNLM"/>
    </source>
</evidence>
<evidence type="ECO:0000313" key="1">
    <source>
        <dbReference type="EMBL" id="PKQ61977.1"/>
    </source>
</evidence>